<keyword evidence="3 4" id="KW-0472">Membrane</keyword>
<feature type="transmembrane region" description="Helical" evidence="4">
    <location>
        <begin position="365"/>
        <end position="386"/>
    </location>
</feature>
<keyword evidence="2 4" id="KW-1133">Transmembrane helix</keyword>
<protein>
    <submittedName>
        <fullName evidence="6">MFS transporter</fullName>
    </submittedName>
</protein>
<organism evidence="6 7">
    <name type="scientific">Pseudomonas izuensis</name>
    <dbReference type="NCBI Taxonomy" id="2684212"/>
    <lineage>
        <taxon>Bacteria</taxon>
        <taxon>Pseudomonadati</taxon>
        <taxon>Pseudomonadota</taxon>
        <taxon>Gammaproteobacteria</taxon>
        <taxon>Pseudomonadales</taxon>
        <taxon>Pseudomonadaceae</taxon>
        <taxon>Pseudomonas</taxon>
    </lineage>
</organism>
<evidence type="ECO:0000256" key="1">
    <source>
        <dbReference type="ARBA" id="ARBA00022692"/>
    </source>
</evidence>
<dbReference type="Pfam" id="PF07690">
    <property type="entry name" value="MFS_1"/>
    <property type="match status" value="1"/>
</dbReference>
<evidence type="ECO:0000259" key="5">
    <source>
        <dbReference type="PROSITE" id="PS50850"/>
    </source>
</evidence>
<feature type="transmembrane region" description="Helical" evidence="4">
    <location>
        <begin position="241"/>
        <end position="258"/>
    </location>
</feature>
<reference evidence="6 7" key="1">
    <citation type="submission" date="2016-04" db="EMBL/GenBank/DDBJ databases">
        <title>Complete genome sequence of Pseudomonas sp. LAB-08 isolated from TCE contaminated aquifer soil.</title>
        <authorList>
            <person name="Dohra H."/>
            <person name="Suzuki K."/>
            <person name="Fatma A."/>
            <person name="Inuzuka Y."/>
            <person name="Honjo M."/>
            <person name="Tashiro Y."/>
            <person name="Futamata H."/>
        </authorList>
    </citation>
    <scope>NUCLEOTIDE SEQUENCE [LARGE SCALE GENOMIC DNA]</scope>
    <source>
        <strain evidence="6 7">LAB-08</strain>
    </source>
</reference>
<proteinExistence type="predicted"/>
<evidence type="ECO:0000256" key="3">
    <source>
        <dbReference type="ARBA" id="ARBA00023136"/>
    </source>
</evidence>
<dbReference type="InterPro" id="IPR050327">
    <property type="entry name" value="Proton-linked_MCT"/>
</dbReference>
<gene>
    <name evidence="6" type="ORF">LAB08_R19020</name>
</gene>
<evidence type="ECO:0000256" key="4">
    <source>
        <dbReference type="SAM" id="Phobius"/>
    </source>
</evidence>
<feature type="transmembrane region" description="Helical" evidence="4">
    <location>
        <begin position="134"/>
        <end position="160"/>
    </location>
</feature>
<feature type="transmembrane region" description="Helical" evidence="4">
    <location>
        <begin position="78"/>
        <end position="96"/>
    </location>
</feature>
<sequence length="395" mass="41932">MSNLTRLPGIFGIFLLGMLQVLVWGGSFFLMAVMADPIMKETGWASQWVYGALSLSILVSAVLAPLISRLIARYGGRLVLASSGLGVAIGLFMMANATSLPFFLLAWAVIGIGMALGLYEALFATLGSLYGERAGAAITGITLISGFATTLSWPAVALLIEYVGWRSTCLAYGLMLVLTVAPLYIWVLPGGSVSLTKKDALYDENLSINQRVYWLLTMIFALGAVIMTAISVQLISLLQGQGYSLAAAIGFSALLGPSQVGSRVLQVFSRKRHPIWTTLISVVFVAIGLLIVTIAPATTALGLVLYGAGNGLRAIVRGLLPLTLMSPTHYVLLMGRMARPSLIGQALTPLAGGYFLQAWGAGSVLAGLSSLAVLNVILVLFLLQLVRKQHHHPSR</sequence>
<keyword evidence="7" id="KW-1185">Reference proteome</keyword>
<dbReference type="InterPro" id="IPR020846">
    <property type="entry name" value="MFS_dom"/>
</dbReference>
<feature type="transmembrane region" description="Helical" evidence="4">
    <location>
        <begin position="279"/>
        <end position="308"/>
    </location>
</feature>
<dbReference type="Proteomes" id="UP000218595">
    <property type="component" value="Chromosome"/>
</dbReference>
<feature type="domain" description="Major facilitator superfamily (MFS) profile" evidence="5">
    <location>
        <begin position="13"/>
        <end position="387"/>
    </location>
</feature>
<name>A0ABM7RXI1_9PSED</name>
<evidence type="ECO:0000313" key="6">
    <source>
        <dbReference type="EMBL" id="BCX67268.1"/>
    </source>
</evidence>
<feature type="transmembrane region" description="Helical" evidence="4">
    <location>
        <begin position="314"/>
        <end position="335"/>
    </location>
</feature>
<feature type="transmembrane region" description="Helical" evidence="4">
    <location>
        <begin position="102"/>
        <end position="122"/>
    </location>
</feature>
<accession>A0ABM7RXI1</accession>
<feature type="transmembrane region" description="Helical" evidence="4">
    <location>
        <begin position="12"/>
        <end position="35"/>
    </location>
</feature>
<dbReference type="EMBL" id="AP017423">
    <property type="protein sequence ID" value="BCX67268.1"/>
    <property type="molecule type" value="Genomic_DNA"/>
</dbReference>
<feature type="transmembrane region" description="Helical" evidence="4">
    <location>
        <begin position="212"/>
        <end position="235"/>
    </location>
</feature>
<dbReference type="PROSITE" id="PS50850">
    <property type="entry name" value="MFS"/>
    <property type="match status" value="1"/>
</dbReference>
<feature type="transmembrane region" description="Helical" evidence="4">
    <location>
        <begin position="47"/>
        <end position="66"/>
    </location>
</feature>
<dbReference type="InterPro" id="IPR011701">
    <property type="entry name" value="MFS"/>
</dbReference>
<feature type="transmembrane region" description="Helical" evidence="4">
    <location>
        <begin position="342"/>
        <end position="359"/>
    </location>
</feature>
<dbReference type="PANTHER" id="PTHR11360">
    <property type="entry name" value="MONOCARBOXYLATE TRANSPORTER"/>
    <property type="match status" value="1"/>
</dbReference>
<keyword evidence="1 4" id="KW-0812">Transmembrane</keyword>
<evidence type="ECO:0000313" key="7">
    <source>
        <dbReference type="Proteomes" id="UP000218595"/>
    </source>
</evidence>
<feature type="transmembrane region" description="Helical" evidence="4">
    <location>
        <begin position="172"/>
        <end position="191"/>
    </location>
</feature>
<evidence type="ECO:0000256" key="2">
    <source>
        <dbReference type="ARBA" id="ARBA00022989"/>
    </source>
</evidence>
<dbReference type="PANTHER" id="PTHR11360:SF308">
    <property type="entry name" value="BLL3089 PROTEIN"/>
    <property type="match status" value="1"/>
</dbReference>